<feature type="region of interest" description="Disordered" evidence="3">
    <location>
        <begin position="282"/>
        <end position="305"/>
    </location>
</feature>
<dbReference type="Pfam" id="PF22939">
    <property type="entry name" value="WHD_GPIID"/>
    <property type="match status" value="1"/>
</dbReference>
<feature type="domain" description="Transcription factor TFIIIC triple barrel" evidence="4">
    <location>
        <begin position="65"/>
        <end position="164"/>
    </location>
</feature>
<evidence type="ECO:0000259" key="4">
    <source>
        <dbReference type="Pfam" id="PF10419"/>
    </source>
</evidence>
<evidence type="ECO:0000313" key="8">
    <source>
        <dbReference type="EMBL" id="CCX12888.1"/>
    </source>
</evidence>
<dbReference type="PANTHER" id="PTHR10039">
    <property type="entry name" value="AMELOGENIN"/>
    <property type="match status" value="1"/>
</dbReference>
<dbReference type="InterPro" id="IPR031348">
    <property type="entry name" value="PigL_N"/>
</dbReference>
<dbReference type="Pfam" id="PF12796">
    <property type="entry name" value="Ank_2"/>
    <property type="match status" value="1"/>
</dbReference>
<dbReference type="PRINTS" id="PR01415">
    <property type="entry name" value="ANKYRIN"/>
</dbReference>
<feature type="domain" description="Azaphilone pigments biosynthesis cluster protein L N-terminal" evidence="5">
    <location>
        <begin position="433"/>
        <end position="531"/>
    </location>
</feature>
<reference evidence="8 9" key="1">
    <citation type="journal article" date="2013" name="PLoS Genet.">
        <title>The genome and development-dependent transcriptomes of Pyronema confluens: a window into fungal evolution.</title>
        <authorList>
            <person name="Traeger S."/>
            <person name="Altegoer F."/>
            <person name="Freitag M."/>
            <person name="Gabaldon T."/>
            <person name="Kempken F."/>
            <person name="Kumar A."/>
            <person name="Marcet-Houben M."/>
            <person name="Poggeler S."/>
            <person name="Stajich J.E."/>
            <person name="Nowrousian M."/>
        </authorList>
    </citation>
    <scope>NUCLEOTIDE SEQUENCE [LARGE SCALE GENOMIC DNA]</scope>
    <source>
        <strain evidence="9">CBS 100304</strain>
        <tissue evidence="8">Vegetative mycelium</tissue>
    </source>
</reference>
<dbReference type="STRING" id="1076935.U4L7X8"/>
<evidence type="ECO:0000259" key="7">
    <source>
        <dbReference type="Pfam" id="PF24883"/>
    </source>
</evidence>
<name>U4L7X8_PYROM</name>
<dbReference type="Pfam" id="PF13637">
    <property type="entry name" value="Ank_4"/>
    <property type="match status" value="1"/>
</dbReference>
<keyword evidence="9" id="KW-1185">Reference proteome</keyword>
<dbReference type="InterPro" id="IPR056884">
    <property type="entry name" value="NPHP3-like_N"/>
</dbReference>
<dbReference type="Pfam" id="PF24883">
    <property type="entry name" value="NPHP3_N"/>
    <property type="match status" value="1"/>
</dbReference>
<dbReference type="Gene3D" id="1.25.40.20">
    <property type="entry name" value="Ankyrin repeat-containing domain"/>
    <property type="match status" value="1"/>
</dbReference>
<dbReference type="InterPro" id="IPR019481">
    <property type="entry name" value="TFIIIC_triple_barrel"/>
</dbReference>
<keyword evidence="2" id="KW-0040">ANK repeat</keyword>
<evidence type="ECO:0000313" key="9">
    <source>
        <dbReference type="Proteomes" id="UP000018144"/>
    </source>
</evidence>
<evidence type="ECO:0000259" key="5">
    <source>
        <dbReference type="Pfam" id="PF17111"/>
    </source>
</evidence>
<feature type="domain" description="GPI inositol-deacylase winged helix" evidence="6">
    <location>
        <begin position="914"/>
        <end position="987"/>
    </location>
</feature>
<feature type="compositionally biased region" description="Acidic residues" evidence="3">
    <location>
        <begin position="40"/>
        <end position="61"/>
    </location>
</feature>
<dbReference type="PROSITE" id="PS50297">
    <property type="entry name" value="ANK_REP_REGION"/>
    <property type="match status" value="3"/>
</dbReference>
<dbReference type="InterPro" id="IPR054471">
    <property type="entry name" value="GPIID_WHD"/>
</dbReference>
<dbReference type="EMBL" id="HF935726">
    <property type="protein sequence ID" value="CCX12888.1"/>
    <property type="molecule type" value="Genomic_DNA"/>
</dbReference>
<dbReference type="InterPro" id="IPR002110">
    <property type="entry name" value="Ankyrin_rpt"/>
</dbReference>
<dbReference type="SMART" id="SM00248">
    <property type="entry name" value="ANK"/>
    <property type="match status" value="8"/>
</dbReference>
<evidence type="ECO:0000256" key="1">
    <source>
        <dbReference type="ARBA" id="ARBA00022737"/>
    </source>
</evidence>
<dbReference type="PROSITE" id="PS50088">
    <property type="entry name" value="ANK_REPEAT"/>
    <property type="match status" value="3"/>
</dbReference>
<dbReference type="SUPFAM" id="SSF48403">
    <property type="entry name" value="Ankyrin repeat"/>
    <property type="match status" value="1"/>
</dbReference>
<organism evidence="8 9">
    <name type="scientific">Pyronema omphalodes (strain CBS 100304)</name>
    <name type="common">Pyronema confluens</name>
    <dbReference type="NCBI Taxonomy" id="1076935"/>
    <lineage>
        <taxon>Eukaryota</taxon>
        <taxon>Fungi</taxon>
        <taxon>Dikarya</taxon>
        <taxon>Ascomycota</taxon>
        <taxon>Pezizomycotina</taxon>
        <taxon>Pezizomycetes</taxon>
        <taxon>Pezizales</taxon>
        <taxon>Pyronemataceae</taxon>
        <taxon>Pyronema</taxon>
    </lineage>
</organism>
<accession>U4L7X8</accession>
<dbReference type="InterPro" id="IPR036770">
    <property type="entry name" value="Ankyrin_rpt-contain_sf"/>
</dbReference>
<dbReference type="OrthoDB" id="1877767at2759"/>
<feature type="repeat" description="ANK" evidence="2">
    <location>
        <begin position="1280"/>
        <end position="1312"/>
    </location>
</feature>
<feature type="compositionally biased region" description="Acidic residues" evidence="3">
    <location>
        <begin position="282"/>
        <end position="304"/>
    </location>
</feature>
<feature type="repeat" description="ANK" evidence="2">
    <location>
        <begin position="1179"/>
        <end position="1211"/>
    </location>
</feature>
<dbReference type="eggNOG" id="KOG4177">
    <property type="taxonomic scope" value="Eukaryota"/>
</dbReference>
<dbReference type="Gene3D" id="2.60.40.4370">
    <property type="match status" value="1"/>
</dbReference>
<sequence>MASAANSSAMDVDVPTPASFATAPSKAPSAEPTDSVLPDANDDDDDAELSDSEYETDPDAEPDVFYLTLDLTIPQPALAGPSTNPHHTQHPLPLKKSTQILGASRQQRHKPVPAWARPSSFRKDRLQILDLASEQPLFSYQNKIYAGQWTKAVGSEVFISGGIRNGEEEEDKEGAEYKEVPRISGGGYYYSEKDGSLASAFTGGRRRNNGHMKKPDRDEEKMIMLDTSEGQLIGVGRERVHCTPAAVKAKEWPFREQLAGKSDFLRRLEEVQIQRGEIGAEDMEEEMEDEETGEEDAEEEEEVGEGYFRRGWKEGDPVGNTDDQARMEGMMGTLEPVIMPIRPQSPTKEIEQDEEMPEKQLGVPGPSNIPLPDQKSEAAEIMMSLIAAEVAAHTPEKSVEGKGADKMTIDLTPSREPGTSLPSYYKPKRRFLMDPFTISTGLAGFLSLALEMTKILTAYISDVKSAPEDARDLLIEVTALCHVLDQLVNFLRNDVKGDFTPTSALYIAIMACQTHIGELYKKIEKLQIRGSADGKISKIINRTIAWPLHKDEYQSTLVALHRFAQTFQFSLTIQNCELLTKTSAEVLATFKTNQQQPQQTIDSFEAMKISTDGLKAALQEQTGIFSSVAEAIQLGVENQARMGISVQNMEGKLNGCASYSLVIDHLSSSFPEENVCILYFYCDYRNREEQKAVNIIGGLLKRAIVTANASVNGFPDDVQKTLLEKKKKMEKLETGDAIRALSATLEIFSRVYICIDALDECIDEHRGTLIRSLVEMHMASNIDNKTQKTKLFFTARPQIEDYINSHPAMATVSPSPLSMQLAANTDDIAVYVTHKLNEDTTVTMTEEFKKQIVEEIVSTAQGMFLLPALQIEAILEKPTVRKRRQVLKEMPRALEDAFRVTLDRIRDQKPDISKQAMDVLQWIFLAKEPLTIEELRHALAVEPDDTDLDWDNFVDAQLLLSCCLGLAIVDESTSTIRLVHKSLQDYFKIQYDKGTIFMDGHHHIAHICLTYMSFDSYDKEALTLRKEILKKYALLKYATCLWAYHTSNSKTTQETEEMMFHLLNEKYECLFFRMLLSMFNIERGTGSWGYFANSKLFQDPLEYTREIARTKSSLVHVAVYSGMEGLLRRALAFSEADVNMRDWCFGATPMSIAAQWGSDVLLVILLEIGNADINLSAGWGWTPLVIAASRGHLAAAKVILENAAEVDLRSNDGDTPLHKAVEGGYVDVVRLLLEKGADVNLKDEYDGCTAILLAVQYSSIEVIKVLLERNDVEIDLKNDNGFTPLLEAARSSRKNIMERLLEKGADVNTQDDWGRTALIHSVDVIGSTPDAYDLDFGIMKLLLAQPNIDVNVKDGYGDSALSLAIRRGVSETEELLRAHGAVEC</sequence>
<feature type="region of interest" description="Disordered" evidence="3">
    <location>
        <begin position="1"/>
        <end position="61"/>
    </location>
</feature>
<dbReference type="Proteomes" id="UP000018144">
    <property type="component" value="Unassembled WGS sequence"/>
</dbReference>
<evidence type="ECO:0000256" key="2">
    <source>
        <dbReference type="PROSITE-ProRule" id="PRU00023"/>
    </source>
</evidence>
<evidence type="ECO:0000256" key="3">
    <source>
        <dbReference type="SAM" id="MobiDB-lite"/>
    </source>
</evidence>
<dbReference type="Pfam" id="PF10419">
    <property type="entry name" value="TFIIIC_sub6"/>
    <property type="match status" value="1"/>
</dbReference>
<feature type="domain" description="Nephrocystin 3-like N-terminal" evidence="7">
    <location>
        <begin position="660"/>
        <end position="796"/>
    </location>
</feature>
<protein>
    <submittedName>
        <fullName evidence="8">Similar to Putative ankyrin repeat protein MM_0045 acc. no. Q8Q0U0</fullName>
    </submittedName>
</protein>
<feature type="repeat" description="ANK" evidence="2">
    <location>
        <begin position="1212"/>
        <end position="1244"/>
    </location>
</feature>
<dbReference type="Pfam" id="PF17111">
    <property type="entry name" value="PigL_N"/>
    <property type="match status" value="1"/>
</dbReference>
<proteinExistence type="predicted"/>
<evidence type="ECO:0000259" key="6">
    <source>
        <dbReference type="Pfam" id="PF22939"/>
    </source>
</evidence>
<keyword evidence="1" id="KW-0677">Repeat</keyword>
<dbReference type="Pfam" id="PF00023">
    <property type="entry name" value="Ank"/>
    <property type="match status" value="1"/>
</dbReference>
<gene>
    <name evidence="8" type="ORF">PCON_12482</name>
</gene>
<dbReference type="PANTHER" id="PTHR10039:SF16">
    <property type="entry name" value="GPI INOSITOL-DEACYLASE"/>
    <property type="match status" value="1"/>
</dbReference>